<dbReference type="SMART" id="SM00382">
    <property type="entry name" value="AAA"/>
    <property type="match status" value="2"/>
</dbReference>
<dbReference type="PROSITE" id="PS50893">
    <property type="entry name" value="ABC_TRANSPORTER_2"/>
    <property type="match status" value="2"/>
</dbReference>
<sequence>MAGADAVPLLEVDGLDVAFDTPKGTVHAVRGATWSLHQGETLVVLGESGSGKSVSLHAIAGLLPKTGRTAGRVRFQGRDVLGLRGEELRRFCAENYGMVFQDPMSSLDPSFTVGDQIAEILRVHRGASASDAWERAVELLAQVRIDDPPRRAKQYPHELSGGMRQRIMIAMAIALEPPLFLADEPTTALDTSVRGAVLETMAELRDRLSMGVVLITHDIGVAAAVADRVAVMYAGRVVEYGTAEQVLHDPGHPYTAALLGSLPRLRTLRSALTAIPGSPPNAARTPTGCSFHPRCRFATDECATELPLLRPTGSGQVAACHWTERLTADGDLGYWRDGGEPLAAGTAEDTDVFVTVENLVKEYPLGSGRKARTLRAVDDISFTIAKGTTLGLVGESGSGKSTTAMIMAGLTTPTAGRVSIDGVDIARLSGKAMRSVRRNLQVVFQDPFSSMDPRMTIGQIVDEPLLVHKMGDRAARRKRVTELLDLVGLDAEYAGRYPHQLSGGQAQRVAIARALSLEPALLVLDEPVAALDLSIQAQILNLLRDLQQRLGLTYLFIGHDLAAVAYISDRVAVMSNGQIVEIDEVESIYQRPAAAYTRQLLDAVLDPETDLGRYLNRAEPRPDRKEQPCEPSVPATP</sequence>
<dbReference type="OrthoDB" id="8036461at2"/>
<dbReference type="Pfam" id="PF00005">
    <property type="entry name" value="ABC_tran"/>
    <property type="match status" value="2"/>
</dbReference>
<accession>A0A1C6UPA7</accession>
<dbReference type="NCBIfam" id="NF007739">
    <property type="entry name" value="PRK10419.1"/>
    <property type="match status" value="2"/>
</dbReference>
<evidence type="ECO:0000313" key="8">
    <source>
        <dbReference type="Proteomes" id="UP000198937"/>
    </source>
</evidence>
<evidence type="ECO:0000256" key="4">
    <source>
        <dbReference type="ARBA" id="ARBA00022840"/>
    </source>
</evidence>
<dbReference type="InterPro" id="IPR050319">
    <property type="entry name" value="ABC_transp_ATP-bind"/>
</dbReference>
<dbReference type="AlphaFoldDB" id="A0A1C6UPA7"/>
<evidence type="ECO:0000313" key="7">
    <source>
        <dbReference type="EMBL" id="SCL55852.1"/>
    </source>
</evidence>
<dbReference type="InterPro" id="IPR013563">
    <property type="entry name" value="Oligopep_ABC_C"/>
</dbReference>
<dbReference type="GO" id="GO:0055085">
    <property type="term" value="P:transmembrane transport"/>
    <property type="evidence" value="ECO:0007669"/>
    <property type="project" value="UniProtKB-ARBA"/>
</dbReference>
<dbReference type="InterPro" id="IPR017871">
    <property type="entry name" value="ABC_transporter-like_CS"/>
</dbReference>
<dbReference type="GO" id="GO:0015833">
    <property type="term" value="P:peptide transport"/>
    <property type="evidence" value="ECO:0007669"/>
    <property type="project" value="InterPro"/>
</dbReference>
<feature type="domain" description="ABC transporter" evidence="6">
    <location>
        <begin position="12"/>
        <end position="259"/>
    </location>
</feature>
<dbReference type="InterPro" id="IPR027417">
    <property type="entry name" value="P-loop_NTPase"/>
</dbReference>
<organism evidence="7 8">
    <name type="scientific">Micromonospora yangpuensis</name>
    <dbReference type="NCBI Taxonomy" id="683228"/>
    <lineage>
        <taxon>Bacteria</taxon>
        <taxon>Bacillati</taxon>
        <taxon>Actinomycetota</taxon>
        <taxon>Actinomycetes</taxon>
        <taxon>Micromonosporales</taxon>
        <taxon>Micromonosporaceae</taxon>
        <taxon>Micromonospora</taxon>
    </lineage>
</organism>
<dbReference type="GO" id="GO:0016887">
    <property type="term" value="F:ATP hydrolysis activity"/>
    <property type="evidence" value="ECO:0007669"/>
    <property type="project" value="InterPro"/>
</dbReference>
<dbReference type="NCBIfam" id="NF008453">
    <property type="entry name" value="PRK11308.1"/>
    <property type="match status" value="2"/>
</dbReference>
<dbReference type="EMBL" id="FMIA01000002">
    <property type="protein sequence ID" value="SCL55852.1"/>
    <property type="molecule type" value="Genomic_DNA"/>
</dbReference>
<proteinExistence type="inferred from homology"/>
<dbReference type="Pfam" id="PF08352">
    <property type="entry name" value="oligo_HPY"/>
    <property type="match status" value="2"/>
</dbReference>
<dbReference type="PANTHER" id="PTHR43776">
    <property type="entry name" value="TRANSPORT ATP-BINDING PROTEIN"/>
    <property type="match status" value="1"/>
</dbReference>
<keyword evidence="4 7" id="KW-0067">ATP-binding</keyword>
<keyword evidence="3" id="KW-0547">Nucleotide-binding</keyword>
<dbReference type="RefSeq" id="WP_091438114.1">
    <property type="nucleotide sequence ID" value="NZ_BMMJ01000005.1"/>
</dbReference>
<dbReference type="CDD" id="cd03257">
    <property type="entry name" value="ABC_NikE_OppD_transporters"/>
    <property type="match status" value="2"/>
</dbReference>
<dbReference type="Proteomes" id="UP000198937">
    <property type="component" value="Unassembled WGS sequence"/>
</dbReference>
<evidence type="ECO:0000259" key="6">
    <source>
        <dbReference type="PROSITE" id="PS50893"/>
    </source>
</evidence>
<dbReference type="PROSITE" id="PS00211">
    <property type="entry name" value="ABC_TRANSPORTER_1"/>
    <property type="match status" value="2"/>
</dbReference>
<dbReference type="InterPro" id="IPR003439">
    <property type="entry name" value="ABC_transporter-like_ATP-bd"/>
</dbReference>
<dbReference type="NCBIfam" id="TIGR01727">
    <property type="entry name" value="oligo_HPY"/>
    <property type="match status" value="1"/>
</dbReference>
<name>A0A1C6UPA7_9ACTN</name>
<dbReference type="GO" id="GO:0005524">
    <property type="term" value="F:ATP binding"/>
    <property type="evidence" value="ECO:0007669"/>
    <property type="project" value="UniProtKB-KW"/>
</dbReference>
<evidence type="ECO:0000256" key="1">
    <source>
        <dbReference type="ARBA" id="ARBA00005417"/>
    </source>
</evidence>
<comment type="similarity">
    <text evidence="1">Belongs to the ABC transporter superfamily.</text>
</comment>
<evidence type="ECO:0000256" key="3">
    <source>
        <dbReference type="ARBA" id="ARBA00022741"/>
    </source>
</evidence>
<protein>
    <submittedName>
        <fullName evidence="7">Peptide/nickel transport system ATP-binding protein</fullName>
    </submittedName>
</protein>
<dbReference type="FunFam" id="3.40.50.300:FF:000016">
    <property type="entry name" value="Oligopeptide ABC transporter ATP-binding component"/>
    <property type="match status" value="1"/>
</dbReference>
<feature type="compositionally biased region" description="Basic and acidic residues" evidence="5">
    <location>
        <begin position="616"/>
        <end position="628"/>
    </location>
</feature>
<dbReference type="InterPro" id="IPR003593">
    <property type="entry name" value="AAA+_ATPase"/>
</dbReference>
<reference evidence="8" key="1">
    <citation type="submission" date="2016-06" db="EMBL/GenBank/DDBJ databases">
        <authorList>
            <person name="Varghese N."/>
            <person name="Submissions Spin"/>
        </authorList>
    </citation>
    <scope>NUCLEOTIDE SEQUENCE [LARGE SCALE GENOMIC DNA]</scope>
    <source>
        <strain evidence="8">DSM 45577</strain>
    </source>
</reference>
<evidence type="ECO:0000256" key="5">
    <source>
        <dbReference type="SAM" id="MobiDB-lite"/>
    </source>
</evidence>
<feature type="domain" description="ABC transporter" evidence="6">
    <location>
        <begin position="354"/>
        <end position="601"/>
    </location>
</feature>
<dbReference type="STRING" id="683228.GA0070617_3076"/>
<keyword evidence="8" id="KW-1185">Reference proteome</keyword>
<dbReference type="SUPFAM" id="SSF52540">
    <property type="entry name" value="P-loop containing nucleoside triphosphate hydrolases"/>
    <property type="match status" value="2"/>
</dbReference>
<keyword evidence="2" id="KW-0813">Transport</keyword>
<dbReference type="PANTHER" id="PTHR43776:SF7">
    <property type="entry name" value="D,D-DIPEPTIDE TRANSPORT ATP-BINDING PROTEIN DDPF-RELATED"/>
    <property type="match status" value="1"/>
</dbReference>
<evidence type="ECO:0000256" key="2">
    <source>
        <dbReference type="ARBA" id="ARBA00022448"/>
    </source>
</evidence>
<gene>
    <name evidence="7" type="ORF">GA0070617_3076</name>
</gene>
<feature type="region of interest" description="Disordered" evidence="5">
    <location>
        <begin position="614"/>
        <end position="637"/>
    </location>
</feature>
<dbReference type="Gene3D" id="3.40.50.300">
    <property type="entry name" value="P-loop containing nucleotide triphosphate hydrolases"/>
    <property type="match status" value="2"/>
</dbReference>